<evidence type="ECO:0000313" key="1">
    <source>
        <dbReference type="EMBL" id="PRZ21608.1"/>
    </source>
</evidence>
<evidence type="ECO:0000313" key="3">
    <source>
        <dbReference type="Proteomes" id="UP000184384"/>
    </source>
</evidence>
<reference evidence="1 4" key="3">
    <citation type="submission" date="2018-03" db="EMBL/GenBank/DDBJ databases">
        <title>Genomic Encyclopedia of Archaeal and Bacterial Type Strains, Phase II (KMG-II): from individual species to whole genera.</title>
        <authorList>
            <person name="Goeker M."/>
        </authorList>
    </citation>
    <scope>NUCLEOTIDE SEQUENCE [LARGE SCALE GENOMIC DNA]</scope>
    <source>
        <strain evidence="1 4">DSM 17797</strain>
    </source>
</reference>
<accession>A0A1M5R4I2</accession>
<dbReference type="EMBL" id="FQWO01000009">
    <property type="protein sequence ID" value="SHH21242.1"/>
    <property type="molecule type" value="Genomic_DNA"/>
</dbReference>
<organism evidence="2 3">
    <name type="scientific">Flavobacterium granuli</name>
    <dbReference type="NCBI Taxonomy" id="280093"/>
    <lineage>
        <taxon>Bacteria</taxon>
        <taxon>Pseudomonadati</taxon>
        <taxon>Bacteroidota</taxon>
        <taxon>Flavobacteriia</taxon>
        <taxon>Flavobacteriales</taxon>
        <taxon>Flavobacteriaceae</taxon>
        <taxon>Flavobacterium</taxon>
    </lineage>
</organism>
<dbReference type="STRING" id="280093.SAMN05443373_10946"/>
<keyword evidence="4" id="KW-1185">Reference proteome</keyword>
<evidence type="ECO:0000313" key="2">
    <source>
        <dbReference type="EMBL" id="SHH21242.1"/>
    </source>
</evidence>
<name>A0A1M5R4I2_9FLAO</name>
<dbReference type="Proteomes" id="UP000237771">
    <property type="component" value="Unassembled WGS sequence"/>
</dbReference>
<dbReference type="AlphaFoldDB" id="A0A1M5R4I2"/>
<gene>
    <name evidence="1" type="ORF">BC624_10847</name>
    <name evidence="2" type="ORF">SAMN05443373_10946</name>
</gene>
<reference evidence="2" key="1">
    <citation type="submission" date="2016-11" db="EMBL/GenBank/DDBJ databases">
        <authorList>
            <person name="Jaros S."/>
            <person name="Januszkiewicz K."/>
            <person name="Wedrychowicz H."/>
        </authorList>
    </citation>
    <scope>NUCLEOTIDE SEQUENCE [LARGE SCALE GENOMIC DNA]</scope>
    <source>
        <strain evidence="2">DSM 19729</strain>
    </source>
</reference>
<dbReference type="Proteomes" id="UP000184384">
    <property type="component" value="Unassembled WGS sequence"/>
</dbReference>
<reference evidence="3" key="2">
    <citation type="submission" date="2016-11" db="EMBL/GenBank/DDBJ databases">
        <authorList>
            <person name="Varghese N."/>
            <person name="Submissions S."/>
        </authorList>
    </citation>
    <scope>NUCLEOTIDE SEQUENCE [LARGE SCALE GENOMIC DNA]</scope>
    <source>
        <strain evidence="3">DSM 19729</strain>
    </source>
</reference>
<protein>
    <submittedName>
        <fullName evidence="2">Uncharacterized protein</fullName>
    </submittedName>
</protein>
<sequence>MDLIKDAYENHQYKRTKFFPSPHFLLIIKLPIFAI</sequence>
<dbReference type="EMBL" id="PVUB01000008">
    <property type="protein sequence ID" value="PRZ21608.1"/>
    <property type="molecule type" value="Genomic_DNA"/>
</dbReference>
<evidence type="ECO:0000313" key="4">
    <source>
        <dbReference type="Proteomes" id="UP000237771"/>
    </source>
</evidence>
<proteinExistence type="predicted"/>